<sequence>MADTAAQDTRSIYVLFATSGPVEYIAFQYGPDKRFLGFAFVRYAQREGVLAAIRMFNCNPDPQDVVPLSGGIEATPEIQQLGLRVMSKQRWQAYRDEYKQHLKDSRVRVDEQIKQRRRPVTFTEGTIVRVHGLHPHSVREGLADLFGGPFGTIEHVDYTRGQVSGYLRFVEPAAAQRCVAYFATHWVYHATPEAWAKNDATLLPGGTKPTPAGSGERDGNSNCDLADAQSSKSEVSMDIDGPTELISSSATTKPPLAGGKPTQAEPPLLLRAKVLQGKEELHYWNIVRSLWHAQQTSRQTGHDHSHSAQTDPEMPSGQPPPSTGTHIHFGDD</sequence>
<organism evidence="4 5">
    <name type="scientific">Dimargaris cristalligena</name>
    <dbReference type="NCBI Taxonomy" id="215637"/>
    <lineage>
        <taxon>Eukaryota</taxon>
        <taxon>Fungi</taxon>
        <taxon>Fungi incertae sedis</taxon>
        <taxon>Zoopagomycota</taxon>
        <taxon>Kickxellomycotina</taxon>
        <taxon>Dimargaritomycetes</taxon>
        <taxon>Dimargaritales</taxon>
        <taxon>Dimargaritaceae</taxon>
        <taxon>Dimargaris</taxon>
    </lineage>
</organism>
<dbReference type="Pfam" id="PF19977">
    <property type="entry name" value="xRRM"/>
    <property type="match status" value="1"/>
</dbReference>
<reference evidence="5" key="1">
    <citation type="journal article" date="2018" name="Nat. Microbiol.">
        <title>Leveraging single-cell genomics to expand the fungal tree of life.</title>
        <authorList>
            <person name="Ahrendt S.R."/>
            <person name="Quandt C.A."/>
            <person name="Ciobanu D."/>
            <person name="Clum A."/>
            <person name="Salamov A."/>
            <person name="Andreopoulos B."/>
            <person name="Cheng J.F."/>
            <person name="Woyke T."/>
            <person name="Pelin A."/>
            <person name="Henrissat B."/>
            <person name="Reynolds N.K."/>
            <person name="Benny G.L."/>
            <person name="Smith M.E."/>
            <person name="James T.Y."/>
            <person name="Grigoriev I.V."/>
        </authorList>
    </citation>
    <scope>NUCLEOTIDE SEQUENCE [LARGE SCALE GENOMIC DNA]</scope>
    <source>
        <strain evidence="5">RSA 468</strain>
    </source>
</reference>
<dbReference type="STRING" id="215637.A0A4Q0A311"/>
<dbReference type="InterPro" id="IPR000504">
    <property type="entry name" value="RRM_dom"/>
</dbReference>
<dbReference type="SUPFAM" id="SSF54928">
    <property type="entry name" value="RNA-binding domain, RBD"/>
    <property type="match status" value="1"/>
</dbReference>
<dbReference type="InterPro" id="IPR035979">
    <property type="entry name" value="RBD_domain_sf"/>
</dbReference>
<dbReference type="AlphaFoldDB" id="A0A4Q0A311"/>
<dbReference type="CDD" id="cd00590">
    <property type="entry name" value="RRM_SF"/>
    <property type="match status" value="1"/>
</dbReference>
<dbReference type="InterPro" id="IPR012677">
    <property type="entry name" value="Nucleotide-bd_a/b_plait_sf"/>
</dbReference>
<feature type="domain" description="RRM" evidence="2">
    <location>
        <begin position="10"/>
        <end position="57"/>
    </location>
</feature>
<feature type="region of interest" description="Disordered" evidence="1">
    <location>
        <begin position="295"/>
        <end position="332"/>
    </location>
</feature>
<dbReference type="InterPro" id="IPR045537">
    <property type="entry name" value="Lar7_xRRM"/>
</dbReference>
<dbReference type="GO" id="GO:0070034">
    <property type="term" value="F:telomerase RNA binding"/>
    <property type="evidence" value="ECO:0007669"/>
    <property type="project" value="InterPro"/>
</dbReference>
<keyword evidence="5" id="KW-1185">Reference proteome</keyword>
<feature type="region of interest" description="Disordered" evidence="1">
    <location>
        <begin position="201"/>
        <end position="264"/>
    </location>
</feature>
<accession>A0A4Q0A311</accession>
<evidence type="ECO:0000313" key="5">
    <source>
        <dbReference type="Proteomes" id="UP000268162"/>
    </source>
</evidence>
<dbReference type="Pfam" id="PF00076">
    <property type="entry name" value="RRM_1"/>
    <property type="match status" value="1"/>
</dbReference>
<gene>
    <name evidence="4" type="ORF">BJ085DRAFT_32106</name>
</gene>
<dbReference type="EMBL" id="ML002217">
    <property type="protein sequence ID" value="RKP40238.1"/>
    <property type="molecule type" value="Genomic_DNA"/>
</dbReference>
<dbReference type="Proteomes" id="UP000268162">
    <property type="component" value="Unassembled WGS sequence"/>
</dbReference>
<dbReference type="Gene3D" id="3.30.70.330">
    <property type="match status" value="2"/>
</dbReference>
<name>A0A4Q0A311_9FUNG</name>
<evidence type="ECO:0000313" key="4">
    <source>
        <dbReference type="EMBL" id="RKP40238.1"/>
    </source>
</evidence>
<proteinExistence type="predicted"/>
<dbReference type="GO" id="GO:1904868">
    <property type="term" value="P:telomerase catalytic core complex assembly"/>
    <property type="evidence" value="ECO:0007669"/>
    <property type="project" value="InterPro"/>
</dbReference>
<feature type="domain" description="La-related protein 7 homolog xRRM" evidence="3">
    <location>
        <begin position="122"/>
        <end position="190"/>
    </location>
</feature>
<protein>
    <submittedName>
        <fullName evidence="4">Uncharacterized protein</fullName>
    </submittedName>
</protein>
<evidence type="ECO:0000256" key="1">
    <source>
        <dbReference type="SAM" id="MobiDB-lite"/>
    </source>
</evidence>
<feature type="compositionally biased region" description="Polar residues" evidence="1">
    <location>
        <begin position="220"/>
        <end position="234"/>
    </location>
</feature>
<evidence type="ECO:0000259" key="2">
    <source>
        <dbReference type="Pfam" id="PF00076"/>
    </source>
</evidence>
<evidence type="ECO:0000259" key="3">
    <source>
        <dbReference type="Pfam" id="PF19977"/>
    </source>
</evidence>